<feature type="domain" description="Ig-like" evidence="20">
    <location>
        <begin position="122"/>
        <end position="209"/>
    </location>
</feature>
<evidence type="ECO:0000313" key="22">
    <source>
        <dbReference type="Proteomes" id="UP001488838"/>
    </source>
</evidence>
<comment type="similarity">
    <text evidence="2">Belongs to the immunoglobulin superfamily. BTN/MOG family.</text>
</comment>
<dbReference type="GO" id="GO:0042113">
    <property type="term" value="P:B cell activation"/>
    <property type="evidence" value="ECO:0007669"/>
    <property type="project" value="UniProtKB-KW"/>
</dbReference>
<dbReference type="Proteomes" id="UP001488838">
    <property type="component" value="Unassembled WGS sequence"/>
</dbReference>
<keyword evidence="11" id="KW-1015">Disulfide bond</keyword>
<keyword evidence="3" id="KW-1003">Cell membrane</keyword>
<dbReference type="PROSITE" id="PS50835">
    <property type="entry name" value="IG_LIKE"/>
    <property type="match status" value="2"/>
</dbReference>
<dbReference type="InterPro" id="IPR013106">
    <property type="entry name" value="Ig_V-set"/>
</dbReference>
<evidence type="ECO:0000313" key="21">
    <source>
        <dbReference type="EMBL" id="KAK7814915.1"/>
    </source>
</evidence>
<sequence length="451" mass="50210">MLSEVKEIHAMVGNDVEFACLYPDRNHFSLNDRLFVYWQIENPKTVVAYYLSNESTGVHVDARYKNRAHLSLERMKQGDFSLHLQNVTPQDNQEFVCLVVRNAEKVLNETVRLHVAANFSTPVISTSGPATRDQGLTLTCISRNGYPKPNLYWINRTDNSLIDEALQNNTVSLNEWGLYDVISTLTVPWVARVNVSCSIENVVLHQNLTSVSQAEKSTGNNDSFTGNLQEHRSQNAIFITLASLLVVAGFVVAWVCRARCPHRRYRGPWTVAQELTEVAGCVVPSVLGWGRFAYLGEQALMADTAHSRLDKLVSDRFGTNLKNSGPLGPHPIIPCLTGLCPGCKLDFYEMPPVDVGSGFRTESHRPGGRGDNGLLMLYDGGQESPALRGTWDRSQKPRGKPFQWTAVTSEYRGHPRVAPIQHREEELVGRSFPSGSPKTRDSFPSSSKKGI</sequence>
<keyword evidence="4 19" id="KW-0812">Transmembrane</keyword>
<evidence type="ECO:0000256" key="18">
    <source>
        <dbReference type="SAM" id="MobiDB-lite"/>
    </source>
</evidence>
<evidence type="ECO:0000256" key="10">
    <source>
        <dbReference type="ARBA" id="ARBA00023136"/>
    </source>
</evidence>
<dbReference type="SMART" id="SM00409">
    <property type="entry name" value="IG"/>
    <property type="match status" value="1"/>
</dbReference>
<dbReference type="PANTHER" id="PTHR24100">
    <property type="entry name" value="BUTYROPHILIN"/>
    <property type="match status" value="1"/>
</dbReference>
<gene>
    <name evidence="21" type="ORF">U0070_026416</name>
</gene>
<feature type="region of interest" description="Disordered" evidence="18">
    <location>
        <begin position="410"/>
        <end position="451"/>
    </location>
</feature>
<dbReference type="Pfam" id="PF22705">
    <property type="entry name" value="C2-set_3"/>
    <property type="match status" value="1"/>
</dbReference>
<keyword evidence="10 19" id="KW-0472">Membrane</keyword>
<dbReference type="GO" id="GO:0002250">
    <property type="term" value="P:adaptive immune response"/>
    <property type="evidence" value="ECO:0007669"/>
    <property type="project" value="UniProtKB-KW"/>
</dbReference>
<evidence type="ECO:0000256" key="12">
    <source>
        <dbReference type="ARBA" id="ARBA00023180"/>
    </source>
</evidence>
<evidence type="ECO:0000256" key="1">
    <source>
        <dbReference type="ARBA" id="ARBA00004251"/>
    </source>
</evidence>
<feature type="compositionally biased region" description="Polar residues" evidence="18">
    <location>
        <begin position="433"/>
        <end position="451"/>
    </location>
</feature>
<evidence type="ECO:0000256" key="9">
    <source>
        <dbReference type="ARBA" id="ARBA00023130"/>
    </source>
</evidence>
<dbReference type="GO" id="GO:0050852">
    <property type="term" value="P:T cell receptor signaling pathway"/>
    <property type="evidence" value="ECO:0007669"/>
    <property type="project" value="TreeGrafter"/>
</dbReference>
<dbReference type="GO" id="GO:0042104">
    <property type="term" value="P:positive regulation of activated T cell proliferation"/>
    <property type="evidence" value="ECO:0007669"/>
    <property type="project" value="UniProtKB-ARBA"/>
</dbReference>
<keyword evidence="12" id="KW-0325">Glycoprotein</keyword>
<evidence type="ECO:0000256" key="16">
    <source>
        <dbReference type="ARBA" id="ARBA00081259"/>
    </source>
</evidence>
<evidence type="ECO:0000256" key="5">
    <source>
        <dbReference type="ARBA" id="ARBA00022729"/>
    </source>
</evidence>
<dbReference type="PANTHER" id="PTHR24100:SF151">
    <property type="entry name" value="ICOS LIGAND"/>
    <property type="match status" value="1"/>
</dbReference>
<evidence type="ECO:0000256" key="14">
    <source>
        <dbReference type="ARBA" id="ARBA00068217"/>
    </source>
</evidence>
<dbReference type="InterPro" id="IPR007110">
    <property type="entry name" value="Ig-like_dom"/>
</dbReference>
<keyword evidence="8 19" id="KW-1133">Transmembrane helix</keyword>
<dbReference type="InterPro" id="IPR053896">
    <property type="entry name" value="BTN3A2-like_Ig-C"/>
</dbReference>
<feature type="transmembrane region" description="Helical" evidence="19">
    <location>
        <begin position="236"/>
        <end position="256"/>
    </location>
</feature>
<dbReference type="InterPro" id="IPR050504">
    <property type="entry name" value="IgSF_BTN/MOG"/>
</dbReference>
<reference evidence="21 22" key="1">
    <citation type="journal article" date="2023" name="bioRxiv">
        <title>Conserved and derived expression patterns and positive selection on dental genes reveal complex evolutionary context of ever-growing rodent molars.</title>
        <authorList>
            <person name="Calamari Z.T."/>
            <person name="Song A."/>
            <person name="Cohen E."/>
            <person name="Akter M."/>
            <person name="Roy R.D."/>
            <person name="Hallikas O."/>
            <person name="Christensen M.M."/>
            <person name="Li P."/>
            <person name="Marangoni P."/>
            <person name="Jernvall J."/>
            <person name="Klein O.D."/>
        </authorList>
    </citation>
    <scope>NUCLEOTIDE SEQUENCE [LARGE SCALE GENOMIC DNA]</scope>
    <source>
        <strain evidence="21">V071</strain>
    </source>
</reference>
<dbReference type="Pfam" id="PF07686">
    <property type="entry name" value="V-set"/>
    <property type="match status" value="1"/>
</dbReference>
<evidence type="ECO:0000256" key="4">
    <source>
        <dbReference type="ARBA" id="ARBA00022692"/>
    </source>
</evidence>
<keyword evidence="13" id="KW-0393">Immunoglobulin domain</keyword>
<evidence type="ECO:0000256" key="6">
    <source>
        <dbReference type="ARBA" id="ARBA00022859"/>
    </source>
</evidence>
<accession>A0AAW0IKJ3</accession>
<dbReference type="Gene3D" id="2.60.40.10">
    <property type="entry name" value="Immunoglobulins"/>
    <property type="match status" value="2"/>
</dbReference>
<evidence type="ECO:0000256" key="15">
    <source>
        <dbReference type="ARBA" id="ARBA00080938"/>
    </source>
</evidence>
<dbReference type="SUPFAM" id="SSF48726">
    <property type="entry name" value="Immunoglobulin"/>
    <property type="match status" value="2"/>
</dbReference>
<dbReference type="EMBL" id="JBBHLL010000118">
    <property type="protein sequence ID" value="KAK7814915.1"/>
    <property type="molecule type" value="Genomic_DNA"/>
</dbReference>
<keyword evidence="22" id="KW-1185">Reference proteome</keyword>
<keyword evidence="9" id="KW-1064">Adaptive immunity</keyword>
<keyword evidence="6" id="KW-0391">Immunity</keyword>
<evidence type="ECO:0000256" key="19">
    <source>
        <dbReference type="SAM" id="Phobius"/>
    </source>
</evidence>
<dbReference type="GO" id="GO:0001817">
    <property type="term" value="P:regulation of cytokine production"/>
    <property type="evidence" value="ECO:0007669"/>
    <property type="project" value="TreeGrafter"/>
</dbReference>
<evidence type="ECO:0000256" key="7">
    <source>
        <dbReference type="ARBA" id="ARBA00022936"/>
    </source>
</evidence>
<evidence type="ECO:0000256" key="13">
    <source>
        <dbReference type="ARBA" id="ARBA00023319"/>
    </source>
</evidence>
<dbReference type="FunFam" id="2.60.40.10:FF:000996">
    <property type="entry name" value="ICOS ligand isoform X2"/>
    <property type="match status" value="1"/>
</dbReference>
<comment type="caution">
    <text evidence="21">The sequence shown here is derived from an EMBL/GenBank/DDBJ whole genome shotgun (WGS) entry which is preliminary data.</text>
</comment>
<evidence type="ECO:0000256" key="8">
    <source>
        <dbReference type="ARBA" id="ARBA00022989"/>
    </source>
</evidence>
<evidence type="ECO:0000256" key="11">
    <source>
        <dbReference type="ARBA" id="ARBA00023157"/>
    </source>
</evidence>
<dbReference type="GO" id="GO:0005102">
    <property type="term" value="F:signaling receptor binding"/>
    <property type="evidence" value="ECO:0007669"/>
    <property type="project" value="TreeGrafter"/>
</dbReference>
<comment type="subcellular location">
    <subcellularLocation>
        <location evidence="1">Cell membrane</location>
        <topology evidence="1">Single-pass type I membrane protein</topology>
    </subcellularLocation>
</comment>
<evidence type="ECO:0000256" key="2">
    <source>
        <dbReference type="ARBA" id="ARBA00007591"/>
    </source>
</evidence>
<dbReference type="InterPro" id="IPR003599">
    <property type="entry name" value="Ig_sub"/>
</dbReference>
<organism evidence="21 22">
    <name type="scientific">Myodes glareolus</name>
    <name type="common">Bank vole</name>
    <name type="synonym">Clethrionomys glareolus</name>
    <dbReference type="NCBI Taxonomy" id="447135"/>
    <lineage>
        <taxon>Eukaryota</taxon>
        <taxon>Metazoa</taxon>
        <taxon>Chordata</taxon>
        <taxon>Craniata</taxon>
        <taxon>Vertebrata</taxon>
        <taxon>Euteleostomi</taxon>
        <taxon>Mammalia</taxon>
        <taxon>Eutheria</taxon>
        <taxon>Euarchontoglires</taxon>
        <taxon>Glires</taxon>
        <taxon>Rodentia</taxon>
        <taxon>Myomorpha</taxon>
        <taxon>Muroidea</taxon>
        <taxon>Cricetidae</taxon>
        <taxon>Arvicolinae</taxon>
        <taxon>Myodes</taxon>
    </lineage>
</organism>
<proteinExistence type="inferred from homology"/>
<dbReference type="AlphaFoldDB" id="A0AAW0IKJ3"/>
<dbReference type="GO" id="GO:0009897">
    <property type="term" value="C:external side of plasma membrane"/>
    <property type="evidence" value="ECO:0007669"/>
    <property type="project" value="TreeGrafter"/>
</dbReference>
<evidence type="ECO:0000256" key="17">
    <source>
        <dbReference type="ARBA" id="ARBA00082272"/>
    </source>
</evidence>
<evidence type="ECO:0000259" key="20">
    <source>
        <dbReference type="PROSITE" id="PS50835"/>
    </source>
</evidence>
<name>A0AAW0IKJ3_MYOGA</name>
<keyword evidence="7" id="KW-0075">B-cell activation</keyword>
<protein>
    <recommendedName>
        <fullName evidence="14">ICOS ligand</fullName>
    </recommendedName>
    <alternativeName>
        <fullName evidence="16">B7 homolog 2</fullName>
    </alternativeName>
    <alternativeName>
        <fullName evidence="15">B7-like protein Gl50</fullName>
    </alternativeName>
    <alternativeName>
        <fullName evidence="17">B7-related protein 1</fullName>
    </alternativeName>
</protein>
<evidence type="ECO:0000256" key="3">
    <source>
        <dbReference type="ARBA" id="ARBA00022475"/>
    </source>
</evidence>
<keyword evidence="5" id="KW-0732">Signal</keyword>
<feature type="domain" description="Ig-like" evidence="20">
    <location>
        <begin position="1"/>
        <end position="108"/>
    </location>
</feature>
<dbReference type="InterPro" id="IPR036179">
    <property type="entry name" value="Ig-like_dom_sf"/>
</dbReference>
<dbReference type="InterPro" id="IPR013783">
    <property type="entry name" value="Ig-like_fold"/>
</dbReference>